<dbReference type="AlphaFoldDB" id="A0AAN4Z129"/>
<reference evidence="3" key="1">
    <citation type="submission" date="2022-10" db="EMBL/GenBank/DDBJ databases">
        <title>Genome assembly of Pristionchus species.</title>
        <authorList>
            <person name="Yoshida K."/>
            <person name="Sommer R.J."/>
        </authorList>
    </citation>
    <scope>NUCLEOTIDE SEQUENCE [LARGE SCALE GENOMIC DNA]</scope>
    <source>
        <strain evidence="3">RS5460</strain>
    </source>
</reference>
<dbReference type="Proteomes" id="UP001328107">
    <property type="component" value="Unassembled WGS sequence"/>
</dbReference>
<evidence type="ECO:0000259" key="1">
    <source>
        <dbReference type="PROSITE" id="PS50097"/>
    </source>
</evidence>
<comment type="caution">
    <text evidence="2">The sequence shown here is derived from an EMBL/GenBank/DDBJ whole genome shotgun (WGS) entry which is preliminary data.</text>
</comment>
<dbReference type="CDD" id="cd18186">
    <property type="entry name" value="BTB_POZ_ZBTB_KLHL-like"/>
    <property type="match status" value="1"/>
</dbReference>
<dbReference type="PANTHER" id="PTHR22744">
    <property type="entry name" value="HELIX LOOP HELIX PROTEIN 21-RELATED"/>
    <property type="match status" value="1"/>
</dbReference>
<protein>
    <recommendedName>
        <fullName evidence="1">BTB domain-containing protein</fullName>
    </recommendedName>
</protein>
<dbReference type="SMART" id="SM00225">
    <property type="entry name" value="BTB"/>
    <property type="match status" value="1"/>
</dbReference>
<keyword evidence="3" id="KW-1185">Reference proteome</keyword>
<feature type="domain" description="BTB" evidence="1">
    <location>
        <begin position="16"/>
        <end position="85"/>
    </location>
</feature>
<accession>A0AAN4Z129</accession>
<dbReference type="Gene3D" id="3.30.710.10">
    <property type="entry name" value="Potassium Channel Kv1.1, Chain A"/>
    <property type="match status" value="1"/>
</dbReference>
<dbReference type="EMBL" id="BTRK01000001">
    <property type="protein sequence ID" value="GMR31439.1"/>
    <property type="molecule type" value="Genomic_DNA"/>
</dbReference>
<sequence length="119" mass="13720">PPVLDLRKFCSANEMDNVTLVFGNKDKKLRVAKELLAIHSPIFAAMFSDHAFVKDIEDVKINDVIYKDFIDLLQLIYPRVLEISDRSVSRLLMLAYRLKMQCVLHKSENHLIKSTGFNV</sequence>
<organism evidence="2 3">
    <name type="scientific">Pristionchus mayeri</name>
    <dbReference type="NCBI Taxonomy" id="1317129"/>
    <lineage>
        <taxon>Eukaryota</taxon>
        <taxon>Metazoa</taxon>
        <taxon>Ecdysozoa</taxon>
        <taxon>Nematoda</taxon>
        <taxon>Chromadorea</taxon>
        <taxon>Rhabditida</taxon>
        <taxon>Rhabditina</taxon>
        <taxon>Diplogasteromorpha</taxon>
        <taxon>Diplogasteroidea</taxon>
        <taxon>Neodiplogasteridae</taxon>
        <taxon>Pristionchus</taxon>
    </lineage>
</organism>
<dbReference type="SUPFAM" id="SSF54695">
    <property type="entry name" value="POZ domain"/>
    <property type="match status" value="1"/>
</dbReference>
<proteinExistence type="predicted"/>
<feature type="non-terminal residue" evidence="2">
    <location>
        <position position="1"/>
    </location>
</feature>
<dbReference type="Pfam" id="PF00651">
    <property type="entry name" value="BTB"/>
    <property type="match status" value="1"/>
</dbReference>
<name>A0AAN4Z129_9BILA</name>
<evidence type="ECO:0000313" key="3">
    <source>
        <dbReference type="Proteomes" id="UP001328107"/>
    </source>
</evidence>
<gene>
    <name evidence="2" type="ORF">PMAYCL1PPCAC_01634</name>
</gene>
<feature type="non-terminal residue" evidence="2">
    <location>
        <position position="119"/>
    </location>
</feature>
<dbReference type="PANTHER" id="PTHR22744:SF14">
    <property type="entry name" value="BTB DOMAIN-CONTAINING PROTEIN-RELATED"/>
    <property type="match status" value="1"/>
</dbReference>
<dbReference type="InterPro" id="IPR011333">
    <property type="entry name" value="SKP1/BTB/POZ_sf"/>
</dbReference>
<dbReference type="PROSITE" id="PS50097">
    <property type="entry name" value="BTB"/>
    <property type="match status" value="1"/>
</dbReference>
<evidence type="ECO:0000313" key="2">
    <source>
        <dbReference type="EMBL" id="GMR31439.1"/>
    </source>
</evidence>
<dbReference type="InterPro" id="IPR000210">
    <property type="entry name" value="BTB/POZ_dom"/>
</dbReference>